<keyword evidence="3" id="KW-0862">Zinc</keyword>
<evidence type="ECO:0000256" key="4">
    <source>
        <dbReference type="PROSITE-ProRule" id="PRU00228"/>
    </source>
</evidence>
<dbReference type="HOGENOM" id="CLU_011218_0_0_1"/>
<dbReference type="GO" id="GO:0008270">
    <property type="term" value="F:zinc ion binding"/>
    <property type="evidence" value="ECO:0007669"/>
    <property type="project" value="UniProtKB-KW"/>
</dbReference>
<evidence type="ECO:0000256" key="1">
    <source>
        <dbReference type="ARBA" id="ARBA00022723"/>
    </source>
</evidence>
<comment type="caution">
    <text evidence="7">The sequence shown here is derived from an EMBL/GenBank/DDBJ whole genome shotgun (WGS) entry which is preliminary data.</text>
</comment>
<dbReference type="SMART" id="SM00291">
    <property type="entry name" value="ZnF_ZZ"/>
    <property type="match status" value="2"/>
</dbReference>
<feature type="region of interest" description="Disordered" evidence="5">
    <location>
        <begin position="390"/>
        <end position="411"/>
    </location>
</feature>
<dbReference type="Gene3D" id="2.60.40.10">
    <property type="entry name" value="Immunoglobulins"/>
    <property type="match status" value="1"/>
</dbReference>
<name>G7DYX1_MIXOS</name>
<keyword evidence="8" id="KW-1185">Reference proteome</keyword>
<dbReference type="PROSITE" id="PS01357">
    <property type="entry name" value="ZF_ZZ_1"/>
    <property type="match status" value="1"/>
</dbReference>
<dbReference type="PANTHER" id="PTHR20930:SF0">
    <property type="entry name" value="PROTEIN ILRUN"/>
    <property type="match status" value="1"/>
</dbReference>
<dbReference type="InterPro" id="IPR032350">
    <property type="entry name" value="Nbr1_FW"/>
</dbReference>
<protein>
    <recommendedName>
        <fullName evidence="6">ZZ-type domain-containing protein</fullName>
    </recommendedName>
</protein>
<keyword evidence="1" id="KW-0479">Metal-binding</keyword>
<feature type="domain" description="ZZ-type" evidence="6">
    <location>
        <begin position="608"/>
        <end position="660"/>
    </location>
</feature>
<gene>
    <name evidence="7" type="primary">Mo02438</name>
    <name evidence="7" type="ORF">E5Q_02438</name>
</gene>
<evidence type="ECO:0000256" key="3">
    <source>
        <dbReference type="ARBA" id="ARBA00022833"/>
    </source>
</evidence>
<evidence type="ECO:0000256" key="2">
    <source>
        <dbReference type="ARBA" id="ARBA00022771"/>
    </source>
</evidence>
<dbReference type="Pfam" id="PF00569">
    <property type="entry name" value="ZZ"/>
    <property type="match status" value="2"/>
</dbReference>
<dbReference type="SUPFAM" id="SSF57850">
    <property type="entry name" value="RING/U-box"/>
    <property type="match status" value="2"/>
</dbReference>
<dbReference type="PROSITE" id="PS50135">
    <property type="entry name" value="ZF_ZZ_2"/>
    <property type="match status" value="2"/>
</dbReference>
<evidence type="ECO:0000256" key="5">
    <source>
        <dbReference type="SAM" id="MobiDB-lite"/>
    </source>
</evidence>
<dbReference type="AlphaFoldDB" id="G7DYX1"/>
<reference evidence="7 8" key="2">
    <citation type="journal article" date="2012" name="Open Biol.">
        <title>Characteristics of nucleosomes and linker DNA regions on the genome of the basidiomycete Mixia osmundae revealed by mono- and dinucleosome mapping.</title>
        <authorList>
            <person name="Nishida H."/>
            <person name="Kondo S."/>
            <person name="Matsumoto T."/>
            <person name="Suzuki Y."/>
            <person name="Yoshikawa H."/>
            <person name="Taylor T.D."/>
            <person name="Sugiyama J."/>
        </authorList>
    </citation>
    <scope>NUCLEOTIDE SEQUENCE [LARGE SCALE GENOMIC DNA]</scope>
    <source>
        <strain evidence="8">CBS 9802 / IAM 14324 / JCM 22182 / KY 12970</strain>
    </source>
</reference>
<dbReference type="InterPro" id="IPR043145">
    <property type="entry name" value="Znf_ZZ_sf"/>
</dbReference>
<feature type="compositionally biased region" description="Polar residues" evidence="5">
    <location>
        <begin position="391"/>
        <end position="403"/>
    </location>
</feature>
<dbReference type="CDD" id="cd02340">
    <property type="entry name" value="ZZ_NBR1_like"/>
    <property type="match status" value="2"/>
</dbReference>
<dbReference type="CDD" id="cd14947">
    <property type="entry name" value="NBR1_like"/>
    <property type="match status" value="1"/>
</dbReference>
<reference evidence="7 8" key="1">
    <citation type="journal article" date="2011" name="J. Gen. Appl. Microbiol.">
        <title>Draft genome sequencing of the enigmatic basidiomycete Mixia osmundae.</title>
        <authorList>
            <person name="Nishida H."/>
            <person name="Nagatsuka Y."/>
            <person name="Sugiyama J."/>
        </authorList>
    </citation>
    <scope>NUCLEOTIDE SEQUENCE [LARGE SCALE GENOMIC DNA]</scope>
    <source>
        <strain evidence="8">CBS 9802 / IAM 14324 / JCM 22182 / KY 12970</strain>
    </source>
</reference>
<dbReference type="InterPro" id="IPR000433">
    <property type="entry name" value="Znf_ZZ"/>
</dbReference>
<dbReference type="eggNOG" id="KOG4582">
    <property type="taxonomic scope" value="Eukaryota"/>
</dbReference>
<organism evidence="7 8">
    <name type="scientific">Mixia osmundae (strain CBS 9802 / IAM 14324 / JCM 22182 / KY 12970)</name>
    <dbReference type="NCBI Taxonomy" id="764103"/>
    <lineage>
        <taxon>Eukaryota</taxon>
        <taxon>Fungi</taxon>
        <taxon>Dikarya</taxon>
        <taxon>Basidiomycota</taxon>
        <taxon>Pucciniomycotina</taxon>
        <taxon>Mixiomycetes</taxon>
        <taxon>Mixiales</taxon>
        <taxon>Mixiaceae</taxon>
        <taxon>Mixia</taxon>
    </lineage>
</organism>
<dbReference type="FunFam" id="3.30.60.90:FF:000007">
    <property type="entry name" value="Next to BRCA1 gene 1 protein"/>
    <property type="match status" value="1"/>
</dbReference>
<dbReference type="GO" id="GO:0070013">
    <property type="term" value="C:intracellular organelle lumen"/>
    <property type="evidence" value="ECO:0007669"/>
    <property type="project" value="UniProtKB-ARBA"/>
</dbReference>
<keyword evidence="2 4" id="KW-0863">Zinc-finger</keyword>
<dbReference type="Proteomes" id="UP000009131">
    <property type="component" value="Unassembled WGS sequence"/>
</dbReference>
<dbReference type="Gene3D" id="3.30.60.90">
    <property type="match status" value="2"/>
</dbReference>
<dbReference type="STRING" id="764103.G7DYX1"/>
<accession>G7DYX1</accession>
<dbReference type="InParanoid" id="G7DYX1"/>
<proteinExistence type="predicted"/>
<dbReference type="GO" id="GO:0005737">
    <property type="term" value="C:cytoplasm"/>
    <property type="evidence" value="ECO:0007669"/>
    <property type="project" value="UniProtKB-ARBA"/>
</dbReference>
<dbReference type="InterPro" id="IPR013783">
    <property type="entry name" value="Ig-like_fold"/>
</dbReference>
<sequence length="1030" mass="109852">MLEKHKKTRQSSNGIFRIANYRLRLRPSAQGYARMIRCHLIAFTLAASAAWFTTAAGFVVCNESLGMFTLPNGCASCCTGCNAGRPCYIGSFHADVPRIVCSAVDCAGGFTLNDGCQHCCDVSTAIARICAAAPMTFIGSVDALISRMLPIHIALTVYLYPRLAMTGGHKSRTDSRWNEASRNAHISVFCKDIATFRCSLCRRGCRRRVTDVIASSYRVLVAAWPACTDVGLKMASIDYILKVDSSVSPSTPPQSGEVSSIRRFGFAADFENPAIWKSLQDRLLANYGVQPYTYVLVPQQTGRKTSSASQDNHGILSHSDLVSHLKHVDGQVKQGIAGTSDALVRVDRKGRKVVQVKLVSLATAASAIPIASMPSKEPVRPVRGPIHGLIRSSNAPEASTAISEQERVPGGYPLAEPVVPELLAKSASTPDVDNDSPPSTSLFDAFLDTRGKIHSDFARALSAHTDEELQEATAKAQQNIADAARRLTETVPFVRHFLPPQQSAGCAARAQAFTTAADSKGFSPAHSLSKVEPKSDLVSTVKIMLSQFLERLDIVLAENLGDHGIRVKLESSSEAAVSIDAAAVTPNLTEQARPASQPSALAAQVPTRHAATCDLCQRAIVGSRFKCLVCPDWDACSACHASVSDVHPGHDFVRIDSADALIRHAHPHIAAVQHRGIRCDGCNSSVRGVRYKCAICPDYDLCETCEASPIAVHDATHLFLKMRKPTIVDVSHFWDESTSRVMSAAPQPAHEEFATEALFSKSASVPVKPEINTPAALNPTAASTPAALNPTAAPPIRSIQAPAQAPSAPSTLTVAAQSAADTWDAAFVADVTIPDETVVAAGSCFDKIWLVRNTGTAAWDDHTALVQLNTFTDETVKVVSRHFGCAAPGEVVEVAARNLIAPATAGRHQALFAMRFISEDAHVNEPLAEGDSLWCQIIVQSDGIKSNEGSMHASSSFIVPSRHASPLEQGSVHSALMSPAPSHRSTVSGLSVSAPLTSTASTSGDSAFSVLHSGEIVDEDDYDLLSDESE</sequence>
<dbReference type="OrthoDB" id="661148at2759"/>
<evidence type="ECO:0000313" key="7">
    <source>
        <dbReference type="EMBL" id="GAA95781.1"/>
    </source>
</evidence>
<evidence type="ECO:0000313" key="8">
    <source>
        <dbReference type="Proteomes" id="UP000009131"/>
    </source>
</evidence>
<evidence type="ECO:0000259" key="6">
    <source>
        <dbReference type="PROSITE" id="PS50135"/>
    </source>
</evidence>
<dbReference type="PANTHER" id="PTHR20930">
    <property type="entry name" value="OVARIAN CARCINOMA ANTIGEN CA125-RELATED"/>
    <property type="match status" value="1"/>
</dbReference>
<dbReference type="Pfam" id="PF16158">
    <property type="entry name" value="N_BRCA1_IG"/>
    <property type="match status" value="1"/>
</dbReference>
<dbReference type="EMBL" id="BABT02000063">
    <property type="protein sequence ID" value="GAA95781.1"/>
    <property type="molecule type" value="Genomic_DNA"/>
</dbReference>
<feature type="domain" description="ZZ-type" evidence="6">
    <location>
        <begin position="674"/>
        <end position="727"/>
    </location>
</feature>